<evidence type="ECO:0000256" key="2">
    <source>
        <dbReference type="SAM" id="MobiDB-lite"/>
    </source>
</evidence>
<organism evidence="3">
    <name type="scientific">Podospora anserina (strain S / ATCC MYA-4624 / DSM 980 / FGSC 10383)</name>
    <name type="common">Pleurage anserina</name>
    <dbReference type="NCBI Taxonomy" id="515849"/>
    <lineage>
        <taxon>Eukaryota</taxon>
        <taxon>Fungi</taxon>
        <taxon>Dikarya</taxon>
        <taxon>Ascomycota</taxon>
        <taxon>Pezizomycotina</taxon>
        <taxon>Sordariomycetes</taxon>
        <taxon>Sordariomycetidae</taxon>
        <taxon>Sordariales</taxon>
        <taxon>Podosporaceae</taxon>
        <taxon>Podospora</taxon>
        <taxon>Podospora anserina</taxon>
    </lineage>
</organism>
<dbReference type="Gene3D" id="1.25.40.20">
    <property type="entry name" value="Ankyrin repeat-containing domain"/>
    <property type="match status" value="1"/>
</dbReference>
<dbReference type="SUPFAM" id="SSF48403">
    <property type="entry name" value="Ankyrin repeat"/>
    <property type="match status" value="1"/>
</dbReference>
<protein>
    <submittedName>
        <fullName evidence="3">Podospora anserina S mat+ genomic DNA chromosome 4, supercontig 4</fullName>
    </submittedName>
</protein>
<dbReference type="InterPro" id="IPR036770">
    <property type="entry name" value="Ankyrin_rpt-contain_sf"/>
</dbReference>
<dbReference type="SMART" id="SM00248">
    <property type="entry name" value="ANK"/>
    <property type="match status" value="2"/>
</dbReference>
<sequence>MRGDPPRCKLRCWYLQQRRFLAIHYLFVSIVHHDWDRREEILKITALQHPWLVNALTRDLHIRSPLIILAGNPQVEARSLSLILAFLFQGRFGVDLEARDDSGRTAALVALRQGNLTCLRLLVEAGARLDVVYKQGNILHIAAVYSNASTLQYLRSQNVEVSWVLGVGNQSWTAWHCLRDCMTFTDSELSDTGWRRPSVVEAHEFALLYSEVRDRCLQKELGFLEEVMEALARRDGDAATKCLKPLMEYMSAMGWDWPYEIYWVVVLQIKDRCGMLQLKRSKERVDVCQVDMRTSPWRYWPSFDDKPDQEDYSEVYKQFDELLVEKYGDKAVLFYDNEINEETDTAEEWHEAQEEVASTDEELESDEE</sequence>
<dbReference type="PROSITE" id="PS50297">
    <property type="entry name" value="ANK_REP_REGION"/>
    <property type="match status" value="1"/>
</dbReference>
<dbReference type="VEuPathDB" id="FungiDB:PODANS_4_6530"/>
<dbReference type="OrthoDB" id="5245290at2759"/>
<feature type="repeat" description="ANK" evidence="1">
    <location>
        <begin position="102"/>
        <end position="134"/>
    </location>
</feature>
<accession>B2ARS6</accession>
<dbReference type="eggNOG" id="KOG0504">
    <property type="taxonomic scope" value="Eukaryota"/>
</dbReference>
<dbReference type="RefSeq" id="XP_001906188.1">
    <property type="nucleotide sequence ID" value="XM_001906153.1"/>
</dbReference>
<keyword evidence="5" id="KW-1185">Reference proteome</keyword>
<dbReference type="EMBL" id="FO904939">
    <property type="protein sequence ID" value="CDP28596.1"/>
    <property type="molecule type" value="Genomic_DNA"/>
</dbReference>
<name>B2ARS6_PODAN</name>
<evidence type="ECO:0000313" key="4">
    <source>
        <dbReference type="EMBL" id="CDP28596.1"/>
    </source>
</evidence>
<gene>
    <name evidence="3" type="ORF">PODANS_4_6530</name>
</gene>
<dbReference type="KEGG" id="pan:PODANSg3216"/>
<evidence type="ECO:0000313" key="5">
    <source>
        <dbReference type="Proteomes" id="UP000001197"/>
    </source>
</evidence>
<feature type="region of interest" description="Disordered" evidence="2">
    <location>
        <begin position="344"/>
        <end position="368"/>
    </location>
</feature>
<reference evidence="3" key="2">
    <citation type="submission" date="2008-07" db="EMBL/GenBank/DDBJ databases">
        <authorList>
            <person name="Genoscope - CEA"/>
        </authorList>
    </citation>
    <scope>NUCLEOTIDE SEQUENCE</scope>
    <source>
        <strain evidence="3">S mat+</strain>
    </source>
</reference>
<dbReference type="InterPro" id="IPR002110">
    <property type="entry name" value="Ankyrin_rpt"/>
</dbReference>
<reference evidence="3 5" key="1">
    <citation type="journal article" date="2008" name="Genome Biol.">
        <title>The genome sequence of the model ascomycete fungus Podospora anserina.</title>
        <authorList>
            <person name="Espagne E."/>
            <person name="Lespinet O."/>
            <person name="Malagnac F."/>
            <person name="Da Silva C."/>
            <person name="Jaillon O."/>
            <person name="Porcel B.M."/>
            <person name="Couloux A."/>
            <person name="Aury J.-M."/>
            <person name="Segurens B."/>
            <person name="Poulain J."/>
            <person name="Anthouard V."/>
            <person name="Grossetete S."/>
            <person name="Khalili H."/>
            <person name="Coppin E."/>
            <person name="Dequard-Chablat M."/>
            <person name="Picard M."/>
            <person name="Contamine V."/>
            <person name="Arnaise S."/>
            <person name="Bourdais A."/>
            <person name="Berteaux-Lecellier V."/>
            <person name="Gautheret D."/>
            <person name="de Vries R.P."/>
            <person name="Battaglia E."/>
            <person name="Coutinho P.M."/>
            <person name="Danchin E.G.J."/>
            <person name="Henrissat B."/>
            <person name="El Khoury R."/>
            <person name="Sainsard-Chanet A."/>
            <person name="Boivin A."/>
            <person name="Pinan-Lucarre B."/>
            <person name="Sellem C.H."/>
            <person name="Debuchy R."/>
            <person name="Wincker P."/>
            <person name="Weissenbach J."/>
            <person name="Silar P."/>
        </authorList>
    </citation>
    <scope>NUCLEOTIDE SEQUENCE [LARGE SCALE GENOMIC DNA]</scope>
    <source>
        <strain evidence="5">S / ATCC MYA-4624 / DSM 980 / FGSC 10383</strain>
        <strain evidence="3">S mat+</strain>
    </source>
</reference>
<evidence type="ECO:0000256" key="1">
    <source>
        <dbReference type="PROSITE-ProRule" id="PRU00023"/>
    </source>
</evidence>
<keyword evidence="1" id="KW-0040">ANK repeat</keyword>
<dbReference type="PROSITE" id="PS50088">
    <property type="entry name" value="ANK_REPEAT"/>
    <property type="match status" value="1"/>
</dbReference>
<dbReference type="EMBL" id="CU633895">
    <property type="protein sequence ID" value="CAP66854.1"/>
    <property type="molecule type" value="Genomic_DNA"/>
</dbReference>
<dbReference type="Pfam" id="PF12796">
    <property type="entry name" value="Ank_2"/>
    <property type="match status" value="1"/>
</dbReference>
<dbReference type="AlphaFoldDB" id="B2ARS6"/>
<evidence type="ECO:0000313" key="3">
    <source>
        <dbReference type="EMBL" id="CAP66854.1"/>
    </source>
</evidence>
<feature type="compositionally biased region" description="Acidic residues" evidence="2">
    <location>
        <begin position="357"/>
        <end position="368"/>
    </location>
</feature>
<dbReference type="Proteomes" id="UP000001197">
    <property type="component" value="Chromosome 4"/>
</dbReference>
<dbReference type="HOGENOM" id="CLU_752523_0_0_1"/>
<proteinExistence type="predicted"/>
<dbReference type="GeneID" id="6190547"/>
<reference evidence="5" key="3">
    <citation type="journal article" date="2014" name="Genetics">
        <title>Maintaining two mating types: Structure of the mating type locus and its role in heterokaryosis in Podospora anserina.</title>
        <authorList>
            <person name="Grognet P."/>
            <person name="Bidard F."/>
            <person name="Kuchly C."/>
            <person name="Tong L.C.H."/>
            <person name="Coppin E."/>
            <person name="Benkhali J.A."/>
            <person name="Couloux A."/>
            <person name="Wincker P."/>
            <person name="Debuchy R."/>
            <person name="Silar P."/>
        </authorList>
    </citation>
    <scope>GENOME REANNOTATION</scope>
    <source>
        <strain evidence="5">S / ATCC MYA-4624 / DSM 980 / FGSC 10383</strain>
    </source>
</reference>
<reference evidence="4" key="4">
    <citation type="submission" date="2015-04" db="EMBL/GenBank/DDBJ databases">
        <title>Maintaining two mating types: Structure of the mating type locus and its role in heterokaryosis in Podospora anserina.</title>
        <authorList>
            <person name="Grognet P."/>
            <person name="Bidard F."/>
            <person name="Kuchly C."/>
            <person name="Chan Ho Tong L."/>
            <person name="Coppin E."/>
            <person name="Ait Benkhali J."/>
            <person name="Couloux A."/>
            <person name="Wincker P."/>
            <person name="Debuchy R."/>
            <person name="Silar P."/>
        </authorList>
    </citation>
    <scope>NUCLEOTIDE SEQUENCE</scope>
</reference>